<dbReference type="PANTHER" id="PTHR21237:SF23">
    <property type="entry name" value="GRPE PROTEIN HOMOLOG, MITOCHONDRIAL"/>
    <property type="match status" value="1"/>
</dbReference>
<dbReference type="SUPFAM" id="SSF58014">
    <property type="entry name" value="Coiled-coil domain of nucleotide exchange factor GrpE"/>
    <property type="match status" value="1"/>
</dbReference>
<dbReference type="CDD" id="cd00446">
    <property type="entry name" value="GrpE"/>
    <property type="match status" value="1"/>
</dbReference>
<accession>A0A7U3ZSE8</accession>
<dbReference type="Proteomes" id="UP000008907">
    <property type="component" value="Chromosome"/>
</dbReference>
<dbReference type="Gene3D" id="3.90.20.20">
    <property type="match status" value="1"/>
</dbReference>
<proteinExistence type="inferred from homology"/>
<keyword evidence="2 3" id="KW-0143">Chaperone</keyword>
<dbReference type="Pfam" id="PF01025">
    <property type="entry name" value="GrpE"/>
    <property type="match status" value="1"/>
</dbReference>
<dbReference type="SUPFAM" id="SSF51064">
    <property type="entry name" value="Head domain of nucleotide exchange factor GrpE"/>
    <property type="match status" value="1"/>
</dbReference>
<evidence type="ECO:0000256" key="2">
    <source>
        <dbReference type="ARBA" id="ARBA00023186"/>
    </source>
</evidence>
<dbReference type="InterPro" id="IPR009012">
    <property type="entry name" value="GrpE_head"/>
</dbReference>
<keyword evidence="5" id="KW-0175">Coiled coil</keyword>
<dbReference type="GO" id="GO:0051087">
    <property type="term" value="F:protein-folding chaperone binding"/>
    <property type="evidence" value="ECO:0007669"/>
    <property type="project" value="InterPro"/>
</dbReference>
<dbReference type="Gene3D" id="2.30.22.10">
    <property type="entry name" value="Head domain of nucleotide exchange factor GrpE"/>
    <property type="match status" value="1"/>
</dbReference>
<comment type="subunit">
    <text evidence="3">Homodimer.</text>
</comment>
<evidence type="ECO:0000313" key="7">
    <source>
        <dbReference type="Proteomes" id="UP000008907"/>
    </source>
</evidence>
<feature type="coiled-coil region" evidence="5">
    <location>
        <begin position="36"/>
        <end position="88"/>
    </location>
</feature>
<name>A0A7U3ZSE8_MYCPK</name>
<dbReference type="InterPro" id="IPR013805">
    <property type="entry name" value="GrpE_CC"/>
</dbReference>
<evidence type="ECO:0000256" key="4">
    <source>
        <dbReference type="RuleBase" id="RU004478"/>
    </source>
</evidence>
<dbReference type="InterPro" id="IPR000740">
    <property type="entry name" value="GrpE"/>
</dbReference>
<dbReference type="EMBL" id="CP003021">
    <property type="protein sequence ID" value="AEM68683.1"/>
    <property type="molecule type" value="Genomic_DNA"/>
</dbReference>
<reference evidence="6 7" key="1">
    <citation type="journal article" date="2011" name="J. Bacteriol.">
        <title>Genome Sequence of Mycoplasma putrefaciens Type Strain KS1.</title>
        <authorList>
            <person name="Calcutt M.J."/>
            <person name="Foecking M.F."/>
        </authorList>
    </citation>
    <scope>NUCLEOTIDE SEQUENCE [LARGE SCALE GENOMIC DNA]</scope>
    <source>
        <strain evidence="7">ATCC 15718 / NCTC 10155 / C30 KS-1 / KS-1</strain>
    </source>
</reference>
<comment type="function">
    <text evidence="3">Participates actively in the response to hyperosmotic and heat shock by preventing the aggregation of stress-denatured proteins, in association with DnaK and GrpE. It is the nucleotide exchange factor for DnaK and may function as a thermosensor. Unfolded proteins bind initially to DnaJ; upon interaction with the DnaJ-bound protein, DnaK hydrolyzes its bound ATP, resulting in the formation of a stable complex. GrpE releases ADP from DnaK; ATP binding to DnaK triggers the release of the substrate protein, thus completing the reaction cycle. Several rounds of ATP-dependent interactions between DnaJ, DnaK and GrpE are required for fully efficient folding.</text>
</comment>
<dbReference type="PRINTS" id="PR00773">
    <property type="entry name" value="GRPEPROTEIN"/>
</dbReference>
<gene>
    <name evidence="3 6" type="primary">grpE</name>
    <name evidence="6" type="ordered locus">MPUT_0305</name>
</gene>
<organism evidence="6 7">
    <name type="scientific">Mycoplasma putrefaciens (strain ATCC 15718 / NCTC 10155 / C30 KS-1 / KS-1)</name>
    <dbReference type="NCBI Taxonomy" id="743965"/>
    <lineage>
        <taxon>Bacteria</taxon>
        <taxon>Bacillati</taxon>
        <taxon>Mycoplasmatota</taxon>
        <taxon>Mollicutes</taxon>
        <taxon>Mycoplasmataceae</taxon>
        <taxon>Mycoplasma</taxon>
    </lineage>
</organism>
<dbReference type="AlphaFoldDB" id="A0A7U3ZSE8"/>
<dbReference type="GO" id="GO:0006457">
    <property type="term" value="P:protein folding"/>
    <property type="evidence" value="ECO:0007669"/>
    <property type="project" value="InterPro"/>
</dbReference>
<comment type="similarity">
    <text evidence="1 3 4">Belongs to the GrpE family.</text>
</comment>
<keyword evidence="3" id="KW-0346">Stress response</keyword>
<dbReference type="GO" id="GO:0042803">
    <property type="term" value="F:protein homodimerization activity"/>
    <property type="evidence" value="ECO:0007669"/>
    <property type="project" value="InterPro"/>
</dbReference>
<evidence type="ECO:0000256" key="5">
    <source>
        <dbReference type="SAM" id="Coils"/>
    </source>
</evidence>
<comment type="subcellular location">
    <subcellularLocation>
        <location evidence="3">Cytoplasm</location>
    </subcellularLocation>
</comment>
<dbReference type="GO" id="GO:0000774">
    <property type="term" value="F:adenyl-nucleotide exchange factor activity"/>
    <property type="evidence" value="ECO:0007669"/>
    <property type="project" value="InterPro"/>
</dbReference>
<dbReference type="KEGG" id="mpf:MPUT_0305"/>
<keyword evidence="3" id="KW-0963">Cytoplasm</keyword>
<sequence length="193" mass="22522">MERMQIMAKNKSKKDRILEWVDKLDEETKKLILKYVDEIKDRKRQTAQENQQLKEQLEYQKQLHLADIANLTKKYNQKEAEIRKYGSQSLAKEIIQPIELLKKVVNTPVNNDALKAYVMGFEMISNQLLQTLENNHIKPMNVKVGEIFDSNKQEAAELVENSEFESNRIVSVISDGYMLHDKVLIYALVKVAK</sequence>
<dbReference type="GO" id="GO:0005737">
    <property type="term" value="C:cytoplasm"/>
    <property type="evidence" value="ECO:0007669"/>
    <property type="project" value="UniProtKB-SubCell"/>
</dbReference>
<protein>
    <recommendedName>
        <fullName evidence="3">Protein GrpE</fullName>
    </recommendedName>
    <alternativeName>
        <fullName evidence="3">HSP-70 cofactor</fullName>
    </alternativeName>
</protein>
<evidence type="ECO:0000256" key="1">
    <source>
        <dbReference type="ARBA" id="ARBA00009054"/>
    </source>
</evidence>
<evidence type="ECO:0000313" key="6">
    <source>
        <dbReference type="EMBL" id="AEM68683.1"/>
    </source>
</evidence>
<dbReference type="HAMAP" id="MF_01151">
    <property type="entry name" value="GrpE"/>
    <property type="match status" value="1"/>
</dbReference>
<dbReference type="GO" id="GO:0051082">
    <property type="term" value="F:unfolded protein binding"/>
    <property type="evidence" value="ECO:0007669"/>
    <property type="project" value="TreeGrafter"/>
</dbReference>
<evidence type="ECO:0000256" key="3">
    <source>
        <dbReference type="HAMAP-Rule" id="MF_01151"/>
    </source>
</evidence>
<dbReference type="PANTHER" id="PTHR21237">
    <property type="entry name" value="GRPE PROTEIN"/>
    <property type="match status" value="1"/>
</dbReference>